<organism evidence="2 3">
    <name type="scientific">Vreelandella hamiltonii</name>
    <dbReference type="NCBI Taxonomy" id="502829"/>
    <lineage>
        <taxon>Bacteria</taxon>
        <taxon>Pseudomonadati</taxon>
        <taxon>Pseudomonadota</taxon>
        <taxon>Gammaproteobacteria</taxon>
        <taxon>Oceanospirillales</taxon>
        <taxon>Halomonadaceae</taxon>
        <taxon>Vreelandella</taxon>
    </lineage>
</organism>
<name>A0A8H9M2E0_9GAMM</name>
<dbReference type="InterPro" id="IPR010836">
    <property type="entry name" value="SapC"/>
</dbReference>
<dbReference type="Pfam" id="PF07277">
    <property type="entry name" value="SapC"/>
    <property type="match status" value="1"/>
</dbReference>
<evidence type="ECO:0000313" key="3">
    <source>
        <dbReference type="Proteomes" id="UP000623776"/>
    </source>
</evidence>
<protein>
    <submittedName>
        <fullName evidence="2">SapC family protein</fullName>
    </submittedName>
</protein>
<gene>
    <name evidence="2" type="ORF">GCM10007157_04350</name>
</gene>
<evidence type="ECO:0000256" key="1">
    <source>
        <dbReference type="SAM" id="MobiDB-lite"/>
    </source>
</evidence>
<proteinExistence type="predicted"/>
<dbReference type="EMBL" id="BMXN01000002">
    <property type="protein sequence ID" value="GHD55080.1"/>
    <property type="molecule type" value="Genomic_DNA"/>
</dbReference>
<keyword evidence="3" id="KW-1185">Reference proteome</keyword>
<feature type="region of interest" description="Disordered" evidence="1">
    <location>
        <begin position="227"/>
        <end position="246"/>
    </location>
</feature>
<accession>A0A8H9M2E0</accession>
<dbReference type="AlphaFoldDB" id="A0A8H9M2E0"/>
<dbReference type="Proteomes" id="UP000623776">
    <property type="component" value="Unassembled WGS sequence"/>
</dbReference>
<evidence type="ECO:0000313" key="2">
    <source>
        <dbReference type="EMBL" id="GHD55080.1"/>
    </source>
</evidence>
<comment type="caution">
    <text evidence="2">The sequence shown here is derived from an EMBL/GenBank/DDBJ whole genome shotgun (WGS) entry which is preliminary data.</text>
</comment>
<dbReference type="RefSeq" id="WP_096922109.1">
    <property type="nucleotide sequence ID" value="NZ_BMXN01000002.1"/>
</dbReference>
<reference evidence="3" key="1">
    <citation type="journal article" date="2019" name="Int. J. Syst. Evol. Microbiol.">
        <title>The Global Catalogue of Microorganisms (GCM) 10K type strain sequencing project: providing services to taxonomists for standard genome sequencing and annotation.</title>
        <authorList>
            <consortium name="The Broad Institute Genomics Platform"/>
            <consortium name="The Broad Institute Genome Sequencing Center for Infectious Disease"/>
            <person name="Wu L."/>
            <person name="Ma J."/>
        </authorList>
    </citation>
    <scope>NUCLEOTIDE SEQUENCE [LARGE SCALE GENOMIC DNA]</scope>
    <source>
        <strain evidence="3">KCTC 22154</strain>
    </source>
</reference>
<sequence length="263" mass="29476">MTLAAHWEPLDPKRHGALMWRRFTRYHFARHTLMTPLADAELRHAAACFPMAFVNGDEGWQAVALLGLDDTHNLLVDADGRWQAAYVPSALRSHPFGLHPDAPGQLCIDTHSPCVVEALDGEPLFQQQGGLAHFPQQVLRFLTQRAQGCQRVAKALSALDQARLLTPWAPKAYQGSVTLHQVNESAWQSLTDTQLGLFWQLGAVPLVYAQLQSQHQMGRLLAYRQRRTPPAPAASPADTSSTLAQWQEALNDEEQYHWQDPRK</sequence>